<organism evidence="1 2">
    <name type="scientific">Pseudomonas quercus</name>
    <dbReference type="NCBI Taxonomy" id="2722792"/>
    <lineage>
        <taxon>Bacteria</taxon>
        <taxon>Pseudomonadati</taxon>
        <taxon>Pseudomonadota</taxon>
        <taxon>Gammaproteobacteria</taxon>
        <taxon>Pseudomonadales</taxon>
        <taxon>Pseudomonadaceae</taxon>
        <taxon>Pseudomonas</taxon>
    </lineage>
</organism>
<dbReference type="RefSeq" id="WP_168085995.1">
    <property type="nucleotide sequence ID" value="NZ_JAAVJI010000019.1"/>
</dbReference>
<proteinExistence type="predicted"/>
<accession>A0ABX0YJ19</accession>
<dbReference type="Gene3D" id="3.40.1000.10">
    <property type="entry name" value="Mog1/PsbP, alpha/beta/alpha sandwich"/>
    <property type="match status" value="1"/>
</dbReference>
<evidence type="ECO:0000313" key="2">
    <source>
        <dbReference type="Proteomes" id="UP000746535"/>
    </source>
</evidence>
<dbReference type="Proteomes" id="UP000746535">
    <property type="component" value="Unassembled WGS sequence"/>
</dbReference>
<name>A0ABX0YJ19_9PSED</name>
<reference evidence="1 2" key="1">
    <citation type="submission" date="2020-03" db="EMBL/GenBank/DDBJ databases">
        <authorList>
            <person name="Wang L."/>
            <person name="He N."/>
            <person name="Li Y."/>
            <person name="Fang Y."/>
            <person name="Zhang F."/>
        </authorList>
    </citation>
    <scope>NUCLEOTIDE SEQUENCE [LARGE SCALE GENOMIC DNA]</scope>
    <source>
        <strain evidence="2">hsmgli-8</strain>
    </source>
</reference>
<dbReference type="EMBL" id="JAAVJI010000019">
    <property type="protein sequence ID" value="NJP03435.1"/>
    <property type="molecule type" value="Genomic_DNA"/>
</dbReference>
<keyword evidence="2" id="KW-1185">Reference proteome</keyword>
<dbReference type="InterPro" id="IPR014894">
    <property type="entry name" value="DcrB/EagT6"/>
</dbReference>
<dbReference type="Pfam" id="PF08786">
    <property type="entry name" value="DcrB"/>
    <property type="match status" value="1"/>
</dbReference>
<protein>
    <submittedName>
        <fullName evidence="1">DUF1795 domain-containing protein</fullName>
    </submittedName>
</protein>
<evidence type="ECO:0000313" key="1">
    <source>
        <dbReference type="EMBL" id="NJP03435.1"/>
    </source>
</evidence>
<sequence>MARPSLYDRIAAKRIADEEAARLAALQAPVVEAAPEPEPQAVTPLQEGPSHFSFGGLQVSLPAHARLLAVQATVDYNGEPLTVAIKRSTVREGDALGVLFERALQAFSAQAPGLRVIRQQGCTLLGCDAQAVDVHINAQGKAQHARLIGALVPQAGSEALQWLEVSCRIDPTQPELSDWLAHFDSLVADLAAG</sequence>
<comment type="caution">
    <text evidence="1">The sequence shown here is derived from an EMBL/GenBank/DDBJ whole genome shotgun (WGS) entry which is preliminary data.</text>
</comment>
<gene>
    <name evidence="1" type="ORF">HBH25_21595</name>
</gene>